<gene>
    <name evidence="1" type="ORF">EVAR_67707_1</name>
</gene>
<reference evidence="1 2" key="1">
    <citation type="journal article" date="2019" name="Commun. Biol.">
        <title>The bagworm genome reveals a unique fibroin gene that provides high tensile strength.</title>
        <authorList>
            <person name="Kono N."/>
            <person name="Nakamura H."/>
            <person name="Ohtoshi R."/>
            <person name="Tomita M."/>
            <person name="Numata K."/>
            <person name="Arakawa K."/>
        </authorList>
    </citation>
    <scope>NUCLEOTIDE SEQUENCE [LARGE SCALE GENOMIC DNA]</scope>
</reference>
<dbReference type="Proteomes" id="UP000299102">
    <property type="component" value="Unassembled WGS sequence"/>
</dbReference>
<comment type="caution">
    <text evidence="1">The sequence shown here is derived from an EMBL/GenBank/DDBJ whole genome shotgun (WGS) entry which is preliminary data.</text>
</comment>
<organism evidence="1 2">
    <name type="scientific">Eumeta variegata</name>
    <name type="common">Bagworm moth</name>
    <name type="synonym">Eumeta japonica</name>
    <dbReference type="NCBI Taxonomy" id="151549"/>
    <lineage>
        <taxon>Eukaryota</taxon>
        <taxon>Metazoa</taxon>
        <taxon>Ecdysozoa</taxon>
        <taxon>Arthropoda</taxon>
        <taxon>Hexapoda</taxon>
        <taxon>Insecta</taxon>
        <taxon>Pterygota</taxon>
        <taxon>Neoptera</taxon>
        <taxon>Endopterygota</taxon>
        <taxon>Lepidoptera</taxon>
        <taxon>Glossata</taxon>
        <taxon>Ditrysia</taxon>
        <taxon>Tineoidea</taxon>
        <taxon>Psychidae</taxon>
        <taxon>Oiketicinae</taxon>
        <taxon>Eumeta</taxon>
    </lineage>
</organism>
<name>A0A4C2A0G9_EUMVA</name>
<evidence type="ECO:0000313" key="1">
    <source>
        <dbReference type="EMBL" id="GBP92653.1"/>
    </source>
</evidence>
<evidence type="ECO:0000313" key="2">
    <source>
        <dbReference type="Proteomes" id="UP000299102"/>
    </source>
</evidence>
<dbReference type="AlphaFoldDB" id="A0A4C2A0G9"/>
<accession>A0A4C2A0G9</accession>
<keyword evidence="2" id="KW-1185">Reference proteome</keyword>
<protein>
    <submittedName>
        <fullName evidence="1">Uncharacterized protein</fullName>
    </submittedName>
</protein>
<dbReference type="EMBL" id="BGZK01002294">
    <property type="protein sequence ID" value="GBP92653.1"/>
    <property type="molecule type" value="Genomic_DNA"/>
</dbReference>
<proteinExistence type="predicted"/>
<sequence>MKEHKETEVERQQFALLIEVLGGRVPQEYLFSWELTPARRGAAPAPAPGSEFASTIESGNFSALFRHHTKRGHFHFLVPFVIDTSPSWCQYPNESASLVPRSDHRDFQKNNLDGCEAITVHKIQPGDRQTDSGVLVRGTRFYPLVDEGRKSNPPGAGRARDTRERDWKSSARYWDGLIYFYDARTFFFLLYTSNDTAPAPPRAASACGLEAVIHRCYQCGDDRGVHRDSNMLCKAKKPYQFQDCFDYARYKDTYRRIETFFPHIALKEEHVVTPDVGIVYPFSTSYPATAPARYPEIYLVAESESDSREGATVGSIDLKDIKIDQHNSICATTPLAAEPPSRFSISRHLSNNRRRGREKAAGGVRTTRCPIYHVRSPV</sequence>